<evidence type="ECO:0000313" key="4">
    <source>
        <dbReference type="EMBL" id="MCZ0962544.1"/>
    </source>
</evidence>
<keyword evidence="1 4" id="KW-0378">Hydrolase</keyword>
<dbReference type="EMBL" id="JAPTYD010000018">
    <property type="protein sequence ID" value="MCZ0962544.1"/>
    <property type="molecule type" value="Genomic_DNA"/>
</dbReference>
<reference evidence="4" key="1">
    <citation type="submission" date="2022-12" db="EMBL/GenBank/DDBJ databases">
        <title>Paracoccus sp. EF6 isolated from a lake water.</title>
        <authorList>
            <person name="Liu H."/>
        </authorList>
    </citation>
    <scope>NUCLEOTIDE SEQUENCE</scope>
    <source>
        <strain evidence="4">EF6</strain>
    </source>
</reference>
<dbReference type="InterPro" id="IPR004547">
    <property type="entry name" value="Glucosamine6P_isomerase"/>
</dbReference>
<proteinExistence type="predicted"/>
<evidence type="ECO:0000256" key="1">
    <source>
        <dbReference type="ARBA" id="ARBA00022801"/>
    </source>
</evidence>
<name>A0ABT4J6L9_9RHOB</name>
<dbReference type="NCBIfam" id="TIGR00502">
    <property type="entry name" value="nagB"/>
    <property type="match status" value="1"/>
</dbReference>
<dbReference type="GO" id="GO:0004342">
    <property type="term" value="F:glucosamine-6-phosphate deaminase activity"/>
    <property type="evidence" value="ECO:0007669"/>
    <property type="project" value="UniProtKB-EC"/>
</dbReference>
<dbReference type="SUPFAM" id="SSF100950">
    <property type="entry name" value="NagB/RpiA/CoA transferase-like"/>
    <property type="match status" value="1"/>
</dbReference>
<dbReference type="InterPro" id="IPR006148">
    <property type="entry name" value="Glc/Gal-6P_isomerase"/>
</dbReference>
<comment type="caution">
    <text evidence="4">The sequence shown here is derived from an EMBL/GenBank/DDBJ whole genome shotgun (WGS) entry which is preliminary data.</text>
</comment>
<dbReference type="EC" id="3.5.99.6" evidence="2"/>
<dbReference type="PANTHER" id="PTHR11280">
    <property type="entry name" value="GLUCOSAMINE-6-PHOSPHATE ISOMERASE"/>
    <property type="match status" value="1"/>
</dbReference>
<dbReference type="InterPro" id="IPR037171">
    <property type="entry name" value="NagB/RpiA_transferase-like"/>
</dbReference>
<organism evidence="4 5">
    <name type="scientific">Paracoccus benzoatiresistens</name>
    <dbReference type="NCBI Taxonomy" id="2997341"/>
    <lineage>
        <taxon>Bacteria</taxon>
        <taxon>Pseudomonadati</taxon>
        <taxon>Pseudomonadota</taxon>
        <taxon>Alphaproteobacteria</taxon>
        <taxon>Rhodobacterales</taxon>
        <taxon>Paracoccaceae</taxon>
        <taxon>Paracoccus</taxon>
    </lineage>
</organism>
<sequence>MKVLVFPDAATASAATAARIVARLHDNPRAVLGLATGGTMEPVYAALRRDLAGGPVAFTAFNLDEYVGLPADHPQSYASYMRAHFYDALGVPAAQTHLPRGDAPDPQAEADRYEAAIKAAGGIDLQLLGLGANGHIGFNEPISSLGSRTRVKTLARKTVNDNARFFRPGEEVPHQAITMGIATILEAREILLLTTGKTKSRAVAQMIEGPVSAICPASALQMHPRVTVLLDTASAADLSLREYYEIISKPGPDNPETL</sequence>
<evidence type="ECO:0000313" key="5">
    <source>
        <dbReference type="Proteomes" id="UP001149822"/>
    </source>
</evidence>
<dbReference type="Pfam" id="PF01182">
    <property type="entry name" value="Glucosamine_iso"/>
    <property type="match status" value="1"/>
</dbReference>
<keyword evidence="5" id="KW-1185">Reference proteome</keyword>
<dbReference type="PANTHER" id="PTHR11280:SF5">
    <property type="entry name" value="GLUCOSAMINE-6-PHOSPHATE ISOMERASE"/>
    <property type="match status" value="1"/>
</dbReference>
<dbReference type="Proteomes" id="UP001149822">
    <property type="component" value="Unassembled WGS sequence"/>
</dbReference>
<accession>A0ABT4J6L9</accession>
<feature type="domain" description="Glucosamine/galactosamine-6-phosphate isomerase" evidence="3">
    <location>
        <begin position="10"/>
        <end position="222"/>
    </location>
</feature>
<evidence type="ECO:0000259" key="3">
    <source>
        <dbReference type="Pfam" id="PF01182"/>
    </source>
</evidence>
<gene>
    <name evidence="4" type="primary">nagB</name>
    <name evidence="4" type="ORF">OU682_13035</name>
</gene>
<protein>
    <recommendedName>
        <fullName evidence="2">Glucosamine-6-phosphate deaminase</fullName>
        <ecNumber evidence="2">3.5.99.6</ecNumber>
    </recommendedName>
</protein>
<dbReference type="InterPro" id="IPR018321">
    <property type="entry name" value="Glucosamine6P_isomerase_CS"/>
</dbReference>
<evidence type="ECO:0000256" key="2">
    <source>
        <dbReference type="NCBIfam" id="TIGR00502"/>
    </source>
</evidence>
<dbReference type="RefSeq" id="WP_268942581.1">
    <property type="nucleotide sequence ID" value="NZ_JAPTYD010000018.1"/>
</dbReference>
<dbReference type="Gene3D" id="3.40.50.1360">
    <property type="match status" value="1"/>
</dbReference>
<dbReference type="CDD" id="cd01399">
    <property type="entry name" value="GlcN6P_deaminase"/>
    <property type="match status" value="1"/>
</dbReference>
<dbReference type="PROSITE" id="PS01161">
    <property type="entry name" value="GLC_GALNAC_ISOMERASE"/>
    <property type="match status" value="1"/>
</dbReference>